<feature type="region of interest" description="Disordered" evidence="2">
    <location>
        <begin position="705"/>
        <end position="738"/>
    </location>
</feature>
<feature type="compositionally biased region" description="Polar residues" evidence="2">
    <location>
        <begin position="155"/>
        <end position="166"/>
    </location>
</feature>
<proteinExistence type="predicted"/>
<reference evidence="4 5" key="1">
    <citation type="submission" date="2025-04" db="UniProtKB">
        <authorList>
            <consortium name="RefSeq"/>
        </authorList>
    </citation>
    <scope>IDENTIFICATION</scope>
    <source>
        <strain evidence="4 5">USDA-PBARC FA_bdor</strain>
        <tissue evidence="4 5">Whole organism</tissue>
    </source>
</reference>
<accession>A0A9R1THZ7</accession>
<protein>
    <submittedName>
        <fullName evidence="4 5">Uncharacterized protein isoform X1</fullName>
    </submittedName>
</protein>
<keyword evidence="3" id="KW-1185">Reference proteome</keyword>
<keyword evidence="1" id="KW-0175">Coiled coil</keyword>
<feature type="compositionally biased region" description="Acidic residues" evidence="2">
    <location>
        <begin position="725"/>
        <end position="734"/>
    </location>
</feature>
<feature type="compositionally biased region" description="Basic residues" evidence="2">
    <location>
        <begin position="115"/>
        <end position="126"/>
    </location>
</feature>
<dbReference type="Proteomes" id="UP000694866">
    <property type="component" value="Unplaced"/>
</dbReference>
<feature type="compositionally biased region" description="Basic and acidic residues" evidence="2">
    <location>
        <begin position="1"/>
        <end position="17"/>
    </location>
</feature>
<dbReference type="RefSeq" id="XP_011309979.1">
    <property type="nucleotide sequence ID" value="XM_011311677.1"/>
</dbReference>
<feature type="compositionally biased region" description="Basic and acidic residues" evidence="2">
    <location>
        <begin position="806"/>
        <end position="816"/>
    </location>
</feature>
<accession>A0A9R1U7H4</accession>
<feature type="compositionally biased region" description="Gly residues" evidence="2">
    <location>
        <begin position="710"/>
        <end position="719"/>
    </location>
</feature>
<evidence type="ECO:0000313" key="6">
    <source>
        <dbReference type="RefSeq" id="XP_011309977.1"/>
    </source>
</evidence>
<gene>
    <name evidence="4 5 6 7" type="primary">LOC105270617</name>
</gene>
<feature type="region of interest" description="Disordered" evidence="2">
    <location>
        <begin position="1"/>
        <end position="208"/>
    </location>
</feature>
<dbReference type="RefSeq" id="XP_011309977.1">
    <property type="nucleotide sequence ID" value="XM_011311675.1"/>
</dbReference>
<accession>A0A9R1TIV3</accession>
<sequence>MEKWRSKSLKADVDYPKNYRNARSVSPEKKSEKKPEKKQRKWRFGNFLKRKSKEPARIPDTATETTQTVPSTDMMDNGIYAVINHRPEELKNPGIPRSVSQESMGSRSTETPGRSVRKNRVKQRIQAKRDKYKTTSSSDEDFPSSLSLRIHSEDSLQGSRSDSFNQKRTRGARTERYMKRLFTNGDQSSIKHQKCPSDILPPSGSPPDPRTLRMTFGSDCHLSNLPYNKLNKFNRWTDSNKSNNYDSLDVKPPEPPPRSFKLKLYPSTMRYSLQHSDIENNHCEMIKSNYNTNSLDREYTPRGRIERTSPVSPQGIVWSRKIEEPIIPHLQPRVVSMNARNLDERRRHSKNLEEALEELETIYNSLRLSDEDLLDRAEQRSMEEYRDKVGTVEGSVISDTSSSEMTRYLREASDCRLRDDMAYRRMHQKERPTSVDNFGSLSRMSYLRASPCLSVKDEDSRQPRSRRGTPDLTRDDVVFRSINHANNTLRIADPQPPFGIPLGPVSGAADSDYLHVIPSKDANRSSYIPRREPDVVTDDLAFRSLRKDERRSQSPNFIPKNFAEIKRVQSLSADLYGVINRDSKQSCWYRKYVRLNRPLRVSGIIEARQDVDINGNKPKNTKGRVQVNIPQESEGSERSDRKSVELEIKEKCGEVIPSFTEKEVSEYKELCRELESLIRKTSERVQIRDQETRRNSLVEFQEWEELLEGNNGGNPGGGSVKDDNGDNENNYDDDSLNKSLIDENEGFRCQEEAGENGGDDLPEDLPENLPENLPEDVPNEQKEPDVPSGGSILAGSSDQCEEDGSSDDKSNIKIESPDNSNDTGACDDIIQLASKDNKLNDGIGLASMIEGEIMGKSKSNGHLRSIINVCFVTNCLTASIALWSLCLTLLIAIIVAL</sequence>
<feature type="region of interest" description="Disordered" evidence="2">
    <location>
        <begin position="236"/>
        <end position="260"/>
    </location>
</feature>
<feature type="compositionally biased region" description="Polar residues" evidence="2">
    <location>
        <begin position="62"/>
        <end position="71"/>
    </location>
</feature>
<feature type="compositionally biased region" description="Basic and acidic residues" evidence="2">
    <location>
        <begin position="455"/>
        <end position="473"/>
    </location>
</feature>
<evidence type="ECO:0000256" key="2">
    <source>
        <dbReference type="SAM" id="MobiDB-lite"/>
    </source>
</evidence>
<dbReference type="KEGG" id="fas:105270617"/>
<feature type="region of interest" description="Disordered" evidence="2">
    <location>
        <begin position="750"/>
        <end position="824"/>
    </location>
</feature>
<dbReference type="GeneID" id="105270617"/>
<evidence type="ECO:0000313" key="4">
    <source>
        <dbReference type="RefSeq" id="XP_011309975.1"/>
    </source>
</evidence>
<dbReference type="RefSeq" id="XP_011309976.1">
    <property type="nucleotide sequence ID" value="XM_011311674.1"/>
</dbReference>
<feature type="compositionally biased region" description="Basic residues" evidence="2">
    <location>
        <begin position="36"/>
        <end position="52"/>
    </location>
</feature>
<dbReference type="RefSeq" id="XP_011309975.1">
    <property type="nucleotide sequence ID" value="XM_011311673.1"/>
</dbReference>
<feature type="compositionally biased region" description="Acidic residues" evidence="2">
    <location>
        <begin position="752"/>
        <end position="766"/>
    </location>
</feature>
<dbReference type="OrthoDB" id="7989901at2759"/>
<feature type="compositionally biased region" description="Basic and acidic residues" evidence="2">
    <location>
        <begin position="26"/>
        <end position="35"/>
    </location>
</feature>
<evidence type="ECO:0000256" key="1">
    <source>
        <dbReference type="SAM" id="Coils"/>
    </source>
</evidence>
<feature type="compositionally biased region" description="Polar residues" evidence="2">
    <location>
        <begin position="236"/>
        <end position="246"/>
    </location>
</feature>
<organism evidence="3 5">
    <name type="scientific">Fopius arisanus</name>
    <dbReference type="NCBI Taxonomy" id="64838"/>
    <lineage>
        <taxon>Eukaryota</taxon>
        <taxon>Metazoa</taxon>
        <taxon>Ecdysozoa</taxon>
        <taxon>Arthropoda</taxon>
        <taxon>Hexapoda</taxon>
        <taxon>Insecta</taxon>
        <taxon>Pterygota</taxon>
        <taxon>Neoptera</taxon>
        <taxon>Endopterygota</taxon>
        <taxon>Hymenoptera</taxon>
        <taxon>Apocrita</taxon>
        <taxon>Ichneumonoidea</taxon>
        <taxon>Braconidae</taxon>
        <taxon>Opiinae</taxon>
        <taxon>Fopius</taxon>
    </lineage>
</organism>
<dbReference type="AlphaFoldDB" id="A0A9R1U7H4"/>
<evidence type="ECO:0000313" key="7">
    <source>
        <dbReference type="RefSeq" id="XP_011309979.1"/>
    </source>
</evidence>
<feature type="coiled-coil region" evidence="1">
    <location>
        <begin position="338"/>
        <end position="369"/>
    </location>
</feature>
<name>A0A9R1U7H4_9HYME</name>
<feature type="region of interest" description="Disordered" evidence="2">
    <location>
        <begin position="452"/>
        <end position="473"/>
    </location>
</feature>
<accession>A0A9R1TGH5</accession>
<feature type="compositionally biased region" description="Polar residues" evidence="2">
    <location>
        <begin position="98"/>
        <end position="112"/>
    </location>
</feature>
<evidence type="ECO:0000313" key="5">
    <source>
        <dbReference type="RefSeq" id="XP_011309976.1"/>
    </source>
</evidence>
<evidence type="ECO:0000313" key="3">
    <source>
        <dbReference type="Proteomes" id="UP000694866"/>
    </source>
</evidence>